<dbReference type="GO" id="GO:0005975">
    <property type="term" value="P:carbohydrate metabolic process"/>
    <property type="evidence" value="ECO:0007669"/>
    <property type="project" value="InterPro"/>
</dbReference>
<proteinExistence type="inferred from homology"/>
<feature type="domain" description="Alpha-D-phosphohexomutase alpha/beta/alpha" evidence="4">
    <location>
        <begin position="30"/>
        <end position="147"/>
    </location>
</feature>
<gene>
    <name evidence="6" type="ORF">HNP77_001970</name>
</gene>
<name>A0A840SHF6_9SPIR</name>
<dbReference type="InterPro" id="IPR005846">
    <property type="entry name" value="A-D-PHexomutase_a/b/a-III"/>
</dbReference>
<dbReference type="InterPro" id="IPR036900">
    <property type="entry name" value="A-D-PHexomutase_C_sf"/>
</dbReference>
<evidence type="ECO:0000256" key="2">
    <source>
        <dbReference type="ARBA" id="ARBA00010231"/>
    </source>
</evidence>
<evidence type="ECO:0000259" key="5">
    <source>
        <dbReference type="Pfam" id="PF02880"/>
    </source>
</evidence>
<feature type="domain" description="Alpha-D-phosphohexomutase alpha/beta/alpha" evidence="5">
    <location>
        <begin position="329"/>
        <end position="421"/>
    </location>
</feature>
<dbReference type="GO" id="GO:0004615">
    <property type="term" value="F:phosphomannomutase activity"/>
    <property type="evidence" value="ECO:0007669"/>
    <property type="project" value="TreeGrafter"/>
</dbReference>
<accession>A0A840SHF6</accession>
<dbReference type="RefSeq" id="WP_246428911.1">
    <property type="nucleotide sequence ID" value="NZ_JACHFR010000003.1"/>
</dbReference>
<dbReference type="AlphaFoldDB" id="A0A840SHF6"/>
<dbReference type="EMBL" id="JACHFR010000003">
    <property type="protein sequence ID" value="MBB5219588.1"/>
    <property type="molecule type" value="Genomic_DNA"/>
</dbReference>
<evidence type="ECO:0000313" key="7">
    <source>
        <dbReference type="Proteomes" id="UP000578697"/>
    </source>
</evidence>
<sequence length="600" mass="67111">MEHNMILSASGWRKVFAESGDQFDSGENIGETNTFLCALIAESFVNYVQNKTRKTKPVIVLGRDSRPTGNQMATAMIKAMLYHKVKIQYLGITAAPEIMAYSKNADGFIYISASHNPIGHNGIKFGMNDGGVLEASQAKLLAEDFKSKLLTVNCQPHAEELLNLTDEKKYAKVLTESKEFKKLAVSSYEKFIKTVITGTEKEKQQEEFFSLLKECVKYNPLSIVCDMNGSARSLSIDSSFVQKCSLGFTAINAKPGEIVHEIIPEPENLVWCAEKMNELQKSGNPAALLGYMPDCDGDRGNMVYWNEKQDKAVPIAAQEVFALCVMAELAFEYWKNPKTKKLAVAVNCPTSMRIEEICKVFDAKVFRGEVGEANVVNLAREKRNEGFIVRILGEGSNGGNITWPSCVRDPVATVFAAVKLLCIRDTVNKKGRVQEGIFHLWCRLSGQENKYKPDFTLSDVIETLPKYSTTGVSEKRAVLDVKTEDKGHLKLRFQKIFMQEWNARKQELLEKYSIAGYECITTNGTKETRNATEWNNGNGGLKVLFKDKSGNPVAFIWMRPSGTEKVFRVLCDVKGDRPQTEASLLEWERALLQKADSNLA</sequence>
<keyword evidence="7" id="KW-1185">Reference proteome</keyword>
<protein>
    <submittedName>
        <fullName evidence="6">Phosphoglucomutase</fullName>
        <ecNumber evidence="6">5.4.2.2</ecNumber>
    </submittedName>
</protein>
<dbReference type="GO" id="GO:0004614">
    <property type="term" value="F:phosphoglucomutase activity"/>
    <property type="evidence" value="ECO:0007669"/>
    <property type="project" value="UniProtKB-EC"/>
</dbReference>
<organism evidence="6 7">
    <name type="scientific">Treponema rectale</name>
    <dbReference type="NCBI Taxonomy" id="744512"/>
    <lineage>
        <taxon>Bacteria</taxon>
        <taxon>Pseudomonadati</taxon>
        <taxon>Spirochaetota</taxon>
        <taxon>Spirochaetia</taxon>
        <taxon>Spirochaetales</taxon>
        <taxon>Treponemataceae</taxon>
        <taxon>Treponema</taxon>
    </lineage>
</organism>
<dbReference type="PANTHER" id="PTHR42946">
    <property type="entry name" value="PHOSPHOHEXOSE MUTASE"/>
    <property type="match status" value="1"/>
</dbReference>
<comment type="caution">
    <text evidence="6">The sequence shown here is derived from an EMBL/GenBank/DDBJ whole genome shotgun (WGS) entry which is preliminary data.</text>
</comment>
<keyword evidence="3" id="KW-0597">Phosphoprotein</keyword>
<keyword evidence="6" id="KW-0413">Isomerase</keyword>
<dbReference type="EC" id="5.4.2.2" evidence="6"/>
<dbReference type="PANTHER" id="PTHR42946:SF1">
    <property type="entry name" value="PHOSPHOGLUCOMUTASE (ALPHA-D-GLUCOSE-1,6-BISPHOSPHATE-DEPENDENT)"/>
    <property type="match status" value="1"/>
</dbReference>
<dbReference type="Proteomes" id="UP000578697">
    <property type="component" value="Unassembled WGS sequence"/>
</dbReference>
<dbReference type="InterPro" id="IPR005844">
    <property type="entry name" value="A-D-PHexomutase_a/b/a-I"/>
</dbReference>
<evidence type="ECO:0000313" key="6">
    <source>
        <dbReference type="EMBL" id="MBB5219588.1"/>
    </source>
</evidence>
<comment type="similarity">
    <text evidence="2">Belongs to the phosphohexose mutase family.</text>
</comment>
<comment type="cofactor">
    <cofactor evidence="1">
        <name>Mg(2+)</name>
        <dbReference type="ChEBI" id="CHEBI:18420"/>
    </cofactor>
</comment>
<dbReference type="InterPro" id="IPR016055">
    <property type="entry name" value="A-D-PHexomutase_a/b/a-I/II/III"/>
</dbReference>
<dbReference type="SUPFAM" id="SSF53738">
    <property type="entry name" value="Phosphoglucomutase, first 3 domains"/>
    <property type="match status" value="1"/>
</dbReference>
<dbReference type="Pfam" id="PF02878">
    <property type="entry name" value="PGM_PMM_I"/>
    <property type="match status" value="1"/>
</dbReference>
<dbReference type="Pfam" id="PF02880">
    <property type="entry name" value="PGM_PMM_III"/>
    <property type="match status" value="1"/>
</dbReference>
<evidence type="ECO:0000256" key="3">
    <source>
        <dbReference type="ARBA" id="ARBA00022553"/>
    </source>
</evidence>
<dbReference type="SUPFAM" id="SSF55957">
    <property type="entry name" value="Phosphoglucomutase, C-terminal domain"/>
    <property type="match status" value="1"/>
</dbReference>
<dbReference type="InterPro" id="IPR050060">
    <property type="entry name" value="Phosphoglucosamine_mutase"/>
</dbReference>
<dbReference type="Gene3D" id="3.40.120.10">
    <property type="entry name" value="Alpha-D-Glucose-1,6-Bisphosphate, subunit A, domain 3"/>
    <property type="match status" value="3"/>
</dbReference>
<evidence type="ECO:0000256" key="1">
    <source>
        <dbReference type="ARBA" id="ARBA00001946"/>
    </source>
</evidence>
<evidence type="ECO:0000259" key="4">
    <source>
        <dbReference type="Pfam" id="PF02878"/>
    </source>
</evidence>
<reference evidence="6 7" key="1">
    <citation type="submission" date="2020-08" db="EMBL/GenBank/DDBJ databases">
        <title>Genomic Encyclopedia of Type Strains, Phase IV (KMG-IV): sequencing the most valuable type-strain genomes for metagenomic binning, comparative biology and taxonomic classification.</title>
        <authorList>
            <person name="Goeker M."/>
        </authorList>
    </citation>
    <scope>NUCLEOTIDE SEQUENCE [LARGE SCALE GENOMIC DNA]</scope>
    <source>
        <strain evidence="6 7">DSM 103679</strain>
    </source>
</reference>